<keyword evidence="1" id="KW-0969">Cilium</keyword>
<proteinExistence type="predicted"/>
<evidence type="ECO:0000313" key="1">
    <source>
        <dbReference type="EMBL" id="MBA8911035.1"/>
    </source>
</evidence>
<sequence>MIRLRPAEDGAGRVPTMQYAANAYAKVARVALSPREAEAAVLLKAAGRLQALGTGVEAGPALNEALGFNQRVWTILASAATDPANPLPVEVRHGMAQLSAYVFHTIMDTMIEPTREKIESLVSLNNHIAAGLQGDAGPGA</sequence>
<dbReference type="GO" id="GO:0044781">
    <property type="term" value="P:bacterial-type flagellum organization"/>
    <property type="evidence" value="ECO:0007669"/>
    <property type="project" value="InterPro"/>
</dbReference>
<accession>A0AA40RXW5</accession>
<protein>
    <submittedName>
        <fullName evidence="1">Flagellar protein FlaF</fullName>
    </submittedName>
</protein>
<dbReference type="Proteomes" id="UP000543554">
    <property type="component" value="Unassembled WGS sequence"/>
</dbReference>
<keyword evidence="1" id="KW-0966">Cell projection</keyword>
<dbReference type="EMBL" id="JACJIB010000001">
    <property type="protein sequence ID" value="MBA8911035.1"/>
    <property type="molecule type" value="Genomic_DNA"/>
</dbReference>
<keyword evidence="1" id="KW-0282">Flagellum</keyword>
<comment type="caution">
    <text evidence="1">The sequence shown here is derived from an EMBL/GenBank/DDBJ whole genome shotgun (WGS) entry which is preliminary data.</text>
</comment>
<dbReference type="InterPro" id="IPR010845">
    <property type="entry name" value="FlaF"/>
</dbReference>
<dbReference type="AlphaFoldDB" id="A0AA40RXW5"/>
<reference evidence="1 2" key="1">
    <citation type="submission" date="2020-08" db="EMBL/GenBank/DDBJ databases">
        <title>Genomic Encyclopedia of Type Strains, Phase IV (KMG-IV): sequencing the most valuable type-strain genomes for metagenomic binning, comparative biology and taxonomic classification.</title>
        <authorList>
            <person name="Goeker M."/>
        </authorList>
    </citation>
    <scope>NUCLEOTIDE SEQUENCE [LARGE SCALE GENOMIC DNA]</scope>
    <source>
        <strain evidence="1 2">DSM 11490</strain>
    </source>
</reference>
<dbReference type="Pfam" id="PF07309">
    <property type="entry name" value="FlaF"/>
    <property type="match status" value="1"/>
</dbReference>
<evidence type="ECO:0000313" key="2">
    <source>
        <dbReference type="Proteomes" id="UP000543554"/>
    </source>
</evidence>
<organism evidence="1 2">
    <name type="scientific">Methylorubrum thiocyanatum</name>
    <dbReference type="NCBI Taxonomy" id="47958"/>
    <lineage>
        <taxon>Bacteria</taxon>
        <taxon>Pseudomonadati</taxon>
        <taxon>Pseudomonadota</taxon>
        <taxon>Alphaproteobacteria</taxon>
        <taxon>Hyphomicrobiales</taxon>
        <taxon>Methylobacteriaceae</taxon>
        <taxon>Methylorubrum</taxon>
    </lineage>
</organism>
<gene>
    <name evidence="1" type="ORF">HNR51_000097</name>
</gene>
<name>A0AA40RXW5_9HYPH</name>
<dbReference type="NCBIfam" id="NF009435">
    <property type="entry name" value="PRK12794.1"/>
    <property type="match status" value="1"/>
</dbReference>
<keyword evidence="2" id="KW-1185">Reference proteome</keyword>